<dbReference type="STRING" id="195105.CN97_05745"/>
<evidence type="ECO:0000313" key="1">
    <source>
        <dbReference type="EMBL" id="KFI32232.1"/>
    </source>
</evidence>
<reference evidence="1 2" key="1">
    <citation type="submission" date="2014-03" db="EMBL/GenBank/DDBJ databases">
        <title>Genome of Haematobacter massiliensis CCUG 47968.</title>
        <authorList>
            <person name="Wang D."/>
            <person name="Wang G."/>
        </authorList>
    </citation>
    <scope>NUCLEOTIDE SEQUENCE [LARGE SCALE GENOMIC DNA]</scope>
    <source>
        <strain evidence="1 2">CCUG 47968</strain>
    </source>
</reference>
<organism evidence="1 2">
    <name type="scientific">Haematobacter massiliensis</name>
    <dbReference type="NCBI Taxonomy" id="195105"/>
    <lineage>
        <taxon>Bacteria</taxon>
        <taxon>Pseudomonadati</taxon>
        <taxon>Pseudomonadota</taxon>
        <taxon>Alphaproteobacteria</taxon>
        <taxon>Rhodobacterales</taxon>
        <taxon>Paracoccaceae</taxon>
        <taxon>Haematobacter</taxon>
    </lineage>
</organism>
<dbReference type="InterPro" id="IPR022472">
    <property type="entry name" value="VPLPA-CTERM"/>
</dbReference>
<keyword evidence="2" id="KW-1185">Reference proteome</keyword>
<accession>A0A086YD82</accession>
<sequence>MSRKHALAAILAAAVVTTADASHAASIIIDQFISPQYVVARAGTGDFSRSEIRAPSAVAVGGYRDMSVSNSTNRLNGTSLETGGGYLDFNNASRTSGTGTIKWDGQNSTGLRGLDVTDGGTNDAVFFGVIFADADIAMAFSLTDTQGRVSTYNTLLVEELSDPEEVFFRFSDFSGSADLTQINAISLTLIGTRPAVDLTLDRIYFGATVAPVPVPAAAPLLLAAIGGLALAGRRRK</sequence>
<gene>
    <name evidence="1" type="ORF">CN97_05745</name>
</gene>
<dbReference type="NCBIfam" id="TIGR03370">
    <property type="entry name" value="VPLPA-CTERM"/>
    <property type="match status" value="1"/>
</dbReference>
<comment type="caution">
    <text evidence="1">The sequence shown here is derived from an EMBL/GenBank/DDBJ whole genome shotgun (WGS) entry which is preliminary data.</text>
</comment>
<proteinExistence type="predicted"/>
<dbReference type="Proteomes" id="UP000028826">
    <property type="component" value="Unassembled WGS sequence"/>
</dbReference>
<name>A0A086YD82_9RHOB</name>
<dbReference type="EMBL" id="JGYG01000001">
    <property type="protein sequence ID" value="KFI32232.1"/>
    <property type="molecule type" value="Genomic_DNA"/>
</dbReference>
<dbReference type="AlphaFoldDB" id="A0A086YD82"/>
<protein>
    <submittedName>
        <fullName evidence="1">Uncharacterized protein</fullName>
    </submittedName>
</protein>
<dbReference type="RefSeq" id="WP_035706004.1">
    <property type="nucleotide sequence ID" value="NZ_CAMIFG010000030.1"/>
</dbReference>
<evidence type="ECO:0000313" key="2">
    <source>
        <dbReference type="Proteomes" id="UP000028826"/>
    </source>
</evidence>
<dbReference type="eggNOG" id="ENOG50337EU">
    <property type="taxonomic scope" value="Bacteria"/>
</dbReference>
<dbReference type="OrthoDB" id="7874183at2"/>